<feature type="region of interest" description="Disordered" evidence="1">
    <location>
        <begin position="83"/>
        <end position="111"/>
    </location>
</feature>
<evidence type="ECO:0000313" key="2">
    <source>
        <dbReference type="EMBL" id="TQL76984.1"/>
    </source>
</evidence>
<protein>
    <submittedName>
        <fullName evidence="2">Uncharacterized protein</fullName>
    </submittedName>
</protein>
<dbReference type="RefSeq" id="WP_142039201.1">
    <property type="nucleotide sequence ID" value="NZ_JBHTGS010000001.1"/>
</dbReference>
<evidence type="ECO:0000313" key="3">
    <source>
        <dbReference type="Proteomes" id="UP000317043"/>
    </source>
</evidence>
<comment type="caution">
    <text evidence="2">The sequence shown here is derived from an EMBL/GenBank/DDBJ whole genome shotgun (WGS) entry which is preliminary data.</text>
</comment>
<dbReference type="EMBL" id="VFOW01000001">
    <property type="protein sequence ID" value="TQL76984.1"/>
    <property type="molecule type" value="Genomic_DNA"/>
</dbReference>
<sequence length="333" mass="35858">MTNHALAAELQAKAEKIIELSVTRRIEQETALLPTMELPDEAAIKQEHEQFGIASLFVPFSERDPSALAEMADHLQIAADLIKSKSTTDDSSSGEESSDSEEGSPDDVKGMMDSVHNHIDSYWDGHGATNFKDKFIQPFQGRISRQCELIFELHTALKASEEILKATQRDIVMIADRAIVSLGGEVPKGSVIVDRTADLNVLSVVGTFLAVLAAIPTGGLSGFGATASMGLALTSTSMQFADATSNIKGADQGTGADAGILNDGAHATHVLDSVVKAIYKLQAAANDEELQLMEALRRDADYLSLNTYRELIPPPPMILDNQTTEFFDDNGPR</sequence>
<proteinExistence type="predicted"/>
<evidence type="ECO:0000256" key="1">
    <source>
        <dbReference type="SAM" id="MobiDB-lite"/>
    </source>
</evidence>
<dbReference type="AlphaFoldDB" id="A0A543AWQ0"/>
<feature type="compositionally biased region" description="Acidic residues" evidence="1">
    <location>
        <begin position="92"/>
        <end position="105"/>
    </location>
</feature>
<gene>
    <name evidence="2" type="ORF">FB566_2528</name>
</gene>
<dbReference type="InParanoid" id="A0A543AWQ0"/>
<reference evidence="2 3" key="1">
    <citation type="submission" date="2019-06" db="EMBL/GenBank/DDBJ databases">
        <title>Sequencing the genomes of 1000 actinobacteria strains.</title>
        <authorList>
            <person name="Klenk H.-P."/>
        </authorList>
    </citation>
    <scope>NUCLEOTIDE SEQUENCE [LARGE SCALE GENOMIC DNA]</scope>
    <source>
        <strain evidence="2 3">DSM 45928</strain>
    </source>
</reference>
<dbReference type="Proteomes" id="UP000317043">
    <property type="component" value="Unassembled WGS sequence"/>
</dbReference>
<organism evidence="2 3">
    <name type="scientific">Stackebrandtia endophytica</name>
    <dbReference type="NCBI Taxonomy" id="1496996"/>
    <lineage>
        <taxon>Bacteria</taxon>
        <taxon>Bacillati</taxon>
        <taxon>Actinomycetota</taxon>
        <taxon>Actinomycetes</taxon>
        <taxon>Glycomycetales</taxon>
        <taxon>Glycomycetaceae</taxon>
        <taxon>Stackebrandtia</taxon>
    </lineage>
</organism>
<accession>A0A543AWQ0</accession>
<keyword evidence="3" id="KW-1185">Reference proteome</keyword>
<name>A0A543AWQ0_9ACTN</name>